<organism evidence="2">
    <name type="scientific">Dactylella tenuis</name>
    <dbReference type="NCBI Taxonomy" id="383872"/>
    <lineage>
        <taxon>Eukaryota</taxon>
        <taxon>Fungi</taxon>
        <taxon>Dikarya</taxon>
        <taxon>Ascomycota</taxon>
        <taxon>Pezizomycotina</taxon>
        <taxon>Orbiliomycetes</taxon>
        <taxon>Orbiliales</taxon>
        <taxon>Orbiliaceae</taxon>
        <taxon>Dactylella</taxon>
    </lineage>
</organism>
<evidence type="ECO:0000313" key="2">
    <source>
        <dbReference type="EMBL" id="QCW06802.1"/>
    </source>
</evidence>
<reference evidence="2" key="1">
    <citation type="submission" date="2019-04" db="EMBL/GenBank/DDBJ databases">
        <authorList>
            <person name="Yu Z."/>
            <person name="Deng C."/>
        </authorList>
    </citation>
    <scope>NUCLEOTIDE SEQUENCE</scope>
</reference>
<dbReference type="InterPro" id="IPR051289">
    <property type="entry name" value="LAGLIDADG_Endonuclease"/>
</dbReference>
<dbReference type="SUPFAM" id="SSF55608">
    <property type="entry name" value="Homing endonucleases"/>
    <property type="match status" value="2"/>
</dbReference>
<name>A0A4Y5MXG1_9PEZI</name>
<dbReference type="AlphaFoldDB" id="A0A4Y5MXG1"/>
<dbReference type="GeneID" id="40512551"/>
<accession>A0A4Y5MXG1</accession>
<keyword evidence="2" id="KW-0496">Mitochondrion</keyword>
<proteinExistence type="predicted"/>
<dbReference type="FunFam" id="3.10.28.10:FF:000010">
    <property type="entry name" value="LAGLIDADG homing endonuclease I-LtrII"/>
    <property type="match status" value="1"/>
</dbReference>
<geneLocation type="mitochondrion" evidence="2"/>
<dbReference type="Pfam" id="PF00961">
    <property type="entry name" value="LAGLIDADG_1"/>
    <property type="match status" value="2"/>
</dbReference>
<dbReference type="InterPro" id="IPR027434">
    <property type="entry name" value="Homing_endonucl"/>
</dbReference>
<feature type="domain" description="Homing endonuclease LAGLIDADG" evidence="1">
    <location>
        <begin position="2"/>
        <end position="86"/>
    </location>
</feature>
<dbReference type="Gene3D" id="3.10.28.10">
    <property type="entry name" value="Homing endonucleases"/>
    <property type="match status" value="2"/>
</dbReference>
<gene>
    <name evidence="2" type="primary">orf282</name>
</gene>
<dbReference type="PANTHER" id="PTHR36181">
    <property type="entry name" value="INTRON-ENCODED ENDONUCLEASE AI3-RELATED"/>
    <property type="match status" value="1"/>
</dbReference>
<dbReference type="GO" id="GO:0004519">
    <property type="term" value="F:endonuclease activity"/>
    <property type="evidence" value="ECO:0007669"/>
    <property type="project" value="InterPro"/>
</dbReference>
<dbReference type="GO" id="GO:0005739">
    <property type="term" value="C:mitochondrion"/>
    <property type="evidence" value="ECO:0007669"/>
    <property type="project" value="UniProtKB-ARBA"/>
</dbReference>
<dbReference type="PANTHER" id="PTHR36181:SF4">
    <property type="entry name" value="LAGLIDADG ENDONUCLEASE"/>
    <property type="match status" value="1"/>
</dbReference>
<protein>
    <recommendedName>
        <fullName evidence="1">Homing endonuclease LAGLIDADG domain-containing protein</fullName>
    </recommendedName>
</protein>
<sequence>MISISKNSQFRSNWSVKLVFNIHLHSKDINILYLIQRFFGVGNITLHDDAAHFSVIKLTDLACIINHFDNYPLKTQKHADFLLFKLAFDLVNNKEHLTHEGLRKLVSIRAPLNKGLPERLKIAFPDITPMLRPEVTEPNLIANSSEVKHWIAGFVSGEGSFIIKQSKSKTHKLGVSTSLNFLVVQNIRDVNLLKSFVQFLGCGQYSINEKSGIITYSVSKFSDIANIIIPLFEEYPILGVKAKDFEDFKEVSALIKSKDHLTHEGLNKIILYKSRMNSNRLE</sequence>
<dbReference type="EMBL" id="MK820634">
    <property type="protein sequence ID" value="QCW06802.1"/>
    <property type="molecule type" value="Genomic_DNA"/>
</dbReference>
<evidence type="ECO:0000259" key="1">
    <source>
        <dbReference type="Pfam" id="PF00961"/>
    </source>
</evidence>
<feature type="domain" description="Homing endonuclease LAGLIDADG" evidence="1">
    <location>
        <begin position="151"/>
        <end position="251"/>
    </location>
</feature>
<dbReference type="InterPro" id="IPR004860">
    <property type="entry name" value="LAGLIDADG_dom"/>
</dbReference>
<dbReference type="RefSeq" id="YP_009663664.1">
    <property type="nucleotide sequence ID" value="NC_042947.1"/>
</dbReference>